<feature type="repeat" description="TNFR-Cys" evidence="9">
    <location>
        <begin position="93"/>
        <end position="133"/>
    </location>
</feature>
<feature type="disulfide bond" evidence="9">
    <location>
        <begin position="153"/>
        <end position="166"/>
    </location>
</feature>
<dbReference type="InterPro" id="IPR052491">
    <property type="entry name" value="TNFRSF10"/>
</dbReference>
<dbReference type="SMART" id="SM00005">
    <property type="entry name" value="DEATH"/>
    <property type="match status" value="1"/>
</dbReference>
<dbReference type="Gene3D" id="1.10.533.10">
    <property type="entry name" value="Death Domain, Fas"/>
    <property type="match status" value="1"/>
</dbReference>
<feature type="compositionally biased region" description="Low complexity" evidence="10">
    <location>
        <begin position="272"/>
        <end position="293"/>
    </location>
</feature>
<evidence type="ECO:0000256" key="11">
    <source>
        <dbReference type="SAM" id="Phobius"/>
    </source>
</evidence>
<comment type="subcellular location">
    <subcellularLocation>
        <location evidence="1">Membrane</location>
    </subcellularLocation>
</comment>
<dbReference type="PANTHER" id="PTHR46330">
    <property type="entry name" value="TUMOR NECROSIS FACTOR RECEPTOR SUPERFAMILY MEMBER 10B"/>
    <property type="match status" value="1"/>
</dbReference>
<dbReference type="Gene3D" id="2.10.50.10">
    <property type="entry name" value="Tumor Necrosis Factor Receptor, subunit A, domain 2"/>
    <property type="match status" value="2"/>
</dbReference>
<evidence type="ECO:0000256" key="7">
    <source>
        <dbReference type="ARBA" id="ARBA00023170"/>
    </source>
</evidence>
<feature type="disulfide bond" evidence="9">
    <location>
        <begin position="115"/>
        <end position="133"/>
    </location>
</feature>
<dbReference type="SUPFAM" id="SSF57586">
    <property type="entry name" value="TNF receptor-like"/>
    <property type="match status" value="2"/>
</dbReference>
<evidence type="ECO:0000259" key="13">
    <source>
        <dbReference type="PROSITE" id="PS50050"/>
    </source>
</evidence>
<dbReference type="PROSITE" id="PS50050">
    <property type="entry name" value="TNFR_NGFR_2"/>
    <property type="match status" value="2"/>
</dbReference>
<feature type="transmembrane region" description="Helical" evidence="11">
    <location>
        <begin position="190"/>
        <end position="212"/>
    </location>
</feature>
<dbReference type="OrthoDB" id="8848202at2759"/>
<dbReference type="GO" id="GO:0009986">
    <property type="term" value="C:cell surface"/>
    <property type="evidence" value="ECO:0007669"/>
    <property type="project" value="TreeGrafter"/>
</dbReference>
<evidence type="ECO:0000256" key="8">
    <source>
        <dbReference type="ARBA" id="ARBA00023180"/>
    </source>
</evidence>
<dbReference type="InParanoid" id="A0A6J2QCD4"/>
<dbReference type="InterPro" id="IPR034029">
    <property type="entry name" value="TNFRSF10A/B_death"/>
</dbReference>
<feature type="disulfide bond" evidence="9">
    <location>
        <begin position="94"/>
        <end position="109"/>
    </location>
</feature>
<feature type="disulfide bond" evidence="9">
    <location>
        <begin position="135"/>
        <end position="150"/>
    </location>
</feature>
<dbReference type="GeneID" id="115013448"/>
<keyword evidence="8" id="KW-0325">Glycoprotein</keyword>
<dbReference type="AlphaFoldDB" id="A0A6J2QCD4"/>
<evidence type="ECO:0000256" key="4">
    <source>
        <dbReference type="ARBA" id="ARBA00022737"/>
    </source>
</evidence>
<dbReference type="InterPro" id="IPR011029">
    <property type="entry name" value="DEATH-like_dom_sf"/>
</dbReference>
<dbReference type="SUPFAM" id="SSF47986">
    <property type="entry name" value="DEATH domain"/>
    <property type="match status" value="1"/>
</dbReference>
<keyword evidence="3" id="KW-0732">Signal</keyword>
<dbReference type="Pfam" id="PF00020">
    <property type="entry name" value="TNFR_c6"/>
    <property type="match status" value="2"/>
</dbReference>
<dbReference type="GO" id="GO:0005886">
    <property type="term" value="C:plasma membrane"/>
    <property type="evidence" value="ECO:0007669"/>
    <property type="project" value="TreeGrafter"/>
</dbReference>
<dbReference type="SMART" id="SM00208">
    <property type="entry name" value="TNFR"/>
    <property type="match status" value="3"/>
</dbReference>
<sequence length="409" mass="45337">MKFCRPSKGPDPHVVVAVAPAAAVAPPISRAALCFWVWFFFLLHYELTDAFPQSDLDCRDDEYKSGSLCCLNCPAGTRTTSPCRTGVRGQCEECDDGTFTAYGNGLKHCFKCIQCRPDEEAVSPCTHTQDAQCRCKSGRFCDPNEPCEVCKKCTSCGEDEETVRNCTSTTNRECKKVQTKSDSASANPSMIGLLCVLAVLVIVVLIAVLHWVKRRRRASDSPRNLPEDGKAGQNLSDSGPTDGRRQSCSNLIPVRIKSSVRTEDEREVLCESLSSSSSNSQHSLTGLYASASSAPPPPSHPHAATQAAQHEGEESLRQCFLHFEDIDFDLLKRFFRQLEISDNVIKSKDKEQIPYEDKIHDLLNIWVEKEGRCATLNNLLKALLDLNQRRTAEIVRQKALDSGHYTCEG</sequence>
<dbReference type="GO" id="GO:0043065">
    <property type="term" value="P:positive regulation of apoptotic process"/>
    <property type="evidence" value="ECO:0007669"/>
    <property type="project" value="TreeGrafter"/>
</dbReference>
<evidence type="ECO:0000259" key="12">
    <source>
        <dbReference type="PROSITE" id="PS50017"/>
    </source>
</evidence>
<proteinExistence type="predicted"/>
<evidence type="ECO:0000313" key="14">
    <source>
        <dbReference type="Proteomes" id="UP000504630"/>
    </source>
</evidence>
<evidence type="ECO:0000256" key="9">
    <source>
        <dbReference type="PROSITE-ProRule" id="PRU00206"/>
    </source>
</evidence>
<evidence type="ECO:0000256" key="10">
    <source>
        <dbReference type="SAM" id="MobiDB-lite"/>
    </source>
</evidence>
<organism evidence="14 15">
    <name type="scientific">Cottoperca gobio</name>
    <name type="common">Frogmouth</name>
    <name type="synonym">Aphritis gobio</name>
    <dbReference type="NCBI Taxonomy" id="56716"/>
    <lineage>
        <taxon>Eukaryota</taxon>
        <taxon>Metazoa</taxon>
        <taxon>Chordata</taxon>
        <taxon>Craniata</taxon>
        <taxon>Vertebrata</taxon>
        <taxon>Euteleostomi</taxon>
        <taxon>Actinopterygii</taxon>
        <taxon>Neopterygii</taxon>
        <taxon>Teleostei</taxon>
        <taxon>Neoteleostei</taxon>
        <taxon>Acanthomorphata</taxon>
        <taxon>Eupercaria</taxon>
        <taxon>Perciformes</taxon>
        <taxon>Notothenioidei</taxon>
        <taxon>Bovichtidae</taxon>
        <taxon>Cottoperca</taxon>
    </lineage>
</organism>
<dbReference type="PROSITE" id="PS50017">
    <property type="entry name" value="DEATH_DOMAIN"/>
    <property type="match status" value="1"/>
</dbReference>
<gene>
    <name evidence="15" type="primary">LOC115013448</name>
</gene>
<dbReference type="GO" id="GO:0036462">
    <property type="term" value="P:TRAIL-activated apoptotic signaling pathway"/>
    <property type="evidence" value="ECO:0007669"/>
    <property type="project" value="TreeGrafter"/>
</dbReference>
<keyword evidence="7" id="KW-0675">Receptor</keyword>
<feature type="domain" description="TNFR-Cys" evidence="13">
    <location>
        <begin position="93"/>
        <end position="133"/>
    </location>
</feature>
<keyword evidence="2" id="KW-0053">Apoptosis</keyword>
<name>A0A6J2QCD4_COTGO</name>
<keyword evidence="5 11" id="KW-0472">Membrane</keyword>
<dbReference type="Pfam" id="PF00531">
    <property type="entry name" value="Death"/>
    <property type="match status" value="1"/>
</dbReference>
<feature type="region of interest" description="Disordered" evidence="10">
    <location>
        <begin position="216"/>
        <end position="247"/>
    </location>
</feature>
<keyword evidence="6 9" id="KW-1015">Disulfide bond</keyword>
<feature type="domain" description="Death" evidence="12">
    <location>
        <begin position="332"/>
        <end position="399"/>
    </location>
</feature>
<feature type="disulfide bond" evidence="9">
    <location>
        <begin position="112"/>
        <end position="125"/>
    </location>
</feature>
<keyword evidence="11" id="KW-1133">Transmembrane helix</keyword>
<dbReference type="Proteomes" id="UP000504630">
    <property type="component" value="Chromosome 9"/>
</dbReference>
<evidence type="ECO:0000256" key="5">
    <source>
        <dbReference type="ARBA" id="ARBA00023136"/>
    </source>
</evidence>
<evidence type="ECO:0000256" key="2">
    <source>
        <dbReference type="ARBA" id="ARBA00022703"/>
    </source>
</evidence>
<reference evidence="15" key="1">
    <citation type="submission" date="2025-08" db="UniProtKB">
        <authorList>
            <consortium name="RefSeq"/>
        </authorList>
    </citation>
    <scope>IDENTIFICATION</scope>
</reference>
<feature type="region of interest" description="Disordered" evidence="10">
    <location>
        <begin position="272"/>
        <end position="311"/>
    </location>
</feature>
<dbReference type="PANTHER" id="PTHR46330:SF6">
    <property type="entry name" value="HEMATOPOIETIC DEATH RECEPTOR-RELATED"/>
    <property type="match status" value="1"/>
</dbReference>
<dbReference type="CDD" id="cd08315">
    <property type="entry name" value="Death_TRAILR_DR4_DR5"/>
    <property type="match status" value="1"/>
</dbReference>
<feature type="repeat" description="TNFR-Cys" evidence="9">
    <location>
        <begin position="134"/>
        <end position="174"/>
    </location>
</feature>
<dbReference type="RefSeq" id="XP_029295624.1">
    <property type="nucleotide sequence ID" value="XM_029439764.1"/>
</dbReference>
<keyword evidence="4" id="KW-0677">Repeat</keyword>
<feature type="domain" description="TNFR-Cys" evidence="13">
    <location>
        <begin position="134"/>
        <end position="174"/>
    </location>
</feature>
<dbReference type="InterPro" id="IPR001368">
    <property type="entry name" value="TNFR/NGFR_Cys_rich_reg"/>
</dbReference>
<evidence type="ECO:0000313" key="15">
    <source>
        <dbReference type="RefSeq" id="XP_029295624.1"/>
    </source>
</evidence>
<accession>A0A6J2QCD4</accession>
<keyword evidence="11" id="KW-0812">Transmembrane</keyword>
<keyword evidence="14" id="KW-1185">Reference proteome</keyword>
<feature type="disulfide bond" evidence="9">
    <location>
        <begin position="156"/>
        <end position="174"/>
    </location>
</feature>
<evidence type="ECO:0000256" key="6">
    <source>
        <dbReference type="ARBA" id="ARBA00023157"/>
    </source>
</evidence>
<dbReference type="InterPro" id="IPR000488">
    <property type="entry name" value="Death_dom"/>
</dbReference>
<evidence type="ECO:0000256" key="1">
    <source>
        <dbReference type="ARBA" id="ARBA00004370"/>
    </source>
</evidence>
<evidence type="ECO:0000256" key="3">
    <source>
        <dbReference type="ARBA" id="ARBA00022729"/>
    </source>
</evidence>
<dbReference type="KEGG" id="cgob:115013448"/>
<protein>
    <submittedName>
        <fullName evidence="15">Tumor necrosis factor receptor superfamily member 16-like</fullName>
    </submittedName>
</protein>